<reference evidence="3 4" key="1">
    <citation type="journal article" date="2007" name="Proc. Natl. Acad. Sci. U.S.A.">
        <title>The tiny eukaryote Ostreococcus provides genomic insights into the paradox of plankton speciation.</title>
        <authorList>
            <person name="Palenik B."/>
            <person name="Grimwood J."/>
            <person name="Aerts A."/>
            <person name="Rouze P."/>
            <person name="Salamov A."/>
            <person name="Putnam N."/>
            <person name="Dupont C."/>
            <person name="Jorgensen R."/>
            <person name="Derelle E."/>
            <person name="Rombauts S."/>
            <person name="Zhou K."/>
            <person name="Otillar R."/>
            <person name="Merchant S.S."/>
            <person name="Podell S."/>
            <person name="Gaasterland T."/>
            <person name="Napoli C."/>
            <person name="Gendler K."/>
            <person name="Manuell A."/>
            <person name="Tai V."/>
            <person name="Vallon O."/>
            <person name="Piganeau G."/>
            <person name="Jancek S."/>
            <person name="Heijde M."/>
            <person name="Jabbari K."/>
            <person name="Bowler C."/>
            <person name="Lohr M."/>
            <person name="Robbens S."/>
            <person name="Werner G."/>
            <person name="Dubchak I."/>
            <person name="Pazour G.J."/>
            <person name="Ren Q."/>
            <person name="Paulsen I."/>
            <person name="Delwiche C."/>
            <person name="Schmutz J."/>
            <person name="Rokhsar D."/>
            <person name="Van de Peer Y."/>
            <person name="Moreau H."/>
            <person name="Grigoriev I.V."/>
        </authorList>
    </citation>
    <scope>NUCLEOTIDE SEQUENCE [LARGE SCALE GENOMIC DNA]</scope>
    <source>
        <strain evidence="3 4">CCE9901</strain>
    </source>
</reference>
<sequence length="852" mass="89980">MAAMERDMRALASGATVGWRRHGESIGRAAARAAGRLRRGAAATERDEGRAEAMRRCWSAFVEFVVRWGMSSEVWGVGARSGVCEALTRLACRRDDEGDGEDGEGTSYKPPHARESDENIAMCEKDACDLRAGACGALGALARLNGKALHGAWATMLPTSEHQLREKSVSTSLVKVIACDSSAKVRGAAANATMALFEGPASRQYLAIAERREAATSAGANGAASSSLAPGFGARVRSFSALSTTLGDMVIITLRALLTALSREKNAQCARELCKAVAALCDAVPFDRFPRDLLRETVDSIHAKLVHLSAETPSDRSTIQSALFGALASALSARGATRALDEYLSSDSSSSMIYRMISHAKGEVAGSRCEAFSVLRALVVHHTGAATLIGDELRELFPSAVCASGADDRVCQASARLLTDYLGSVSGSGQVRDDDEVDFGMIASTPALPSEVLRAAWTNAIESQLPTCALHKSALTRVAGLNVLTRVNSNVLTCFGSDVRTLDSLLSMPHSVLSGSHESVPAVRAAACRALGFLIYLPCVNLEETAAALLIAAEDVSKSVKIPAMWSLANLCAVNATRENRLCDDTVASLAKVLIASAAEQGDKVRASATRGIAHLIAASTFDTSHEWLHKAAQSLASCLTTGNAKTQWNACLGVAALLQNDSAMDVGAYWADFIVRMLLLLVRDAKNFKIRLHAAAALAVGARHERLTLAYVDSVSVLTLSLEALEIQSTAFESQSAMDFKYKPALICQLTTTLVSVLAVARVDGAIGDALKKSHAITLSTYQSLRDYLDGGNSDARVVASFKTAVPLVNKAIFDTSLNNIVASLLATQPSLSARALADAFGALAFSFSHP</sequence>
<dbReference type="GeneID" id="5002461"/>
<evidence type="ECO:0000259" key="2">
    <source>
        <dbReference type="Pfam" id="PF13251"/>
    </source>
</evidence>
<dbReference type="PANTHER" id="PTHR13366:SF0">
    <property type="entry name" value="HEAT REPEAT-CONTAINING PROTEIN 6"/>
    <property type="match status" value="1"/>
</dbReference>
<dbReference type="PANTHER" id="PTHR13366">
    <property type="entry name" value="MALARIA ANTIGEN-RELATED"/>
    <property type="match status" value="1"/>
</dbReference>
<dbReference type="Gene3D" id="1.25.10.10">
    <property type="entry name" value="Leucine-rich Repeat Variant"/>
    <property type="match status" value="1"/>
</dbReference>
<dbReference type="eggNOG" id="KOG4535">
    <property type="taxonomic scope" value="Eukaryota"/>
</dbReference>
<evidence type="ECO:0000256" key="1">
    <source>
        <dbReference type="SAM" id="MobiDB-lite"/>
    </source>
</evidence>
<dbReference type="OrthoDB" id="422637at2759"/>
<evidence type="ECO:0000313" key="4">
    <source>
        <dbReference type="Proteomes" id="UP000001568"/>
    </source>
</evidence>
<dbReference type="KEGG" id="olu:OSTLU_15675"/>
<feature type="region of interest" description="Disordered" evidence="1">
    <location>
        <begin position="95"/>
        <end position="116"/>
    </location>
</feature>
<dbReference type="SUPFAM" id="SSF48371">
    <property type="entry name" value="ARM repeat"/>
    <property type="match status" value="1"/>
</dbReference>
<dbReference type="InterPro" id="IPR052107">
    <property type="entry name" value="HEAT6"/>
</dbReference>
<feature type="domain" description="DUF4042" evidence="2">
    <location>
        <begin position="130"/>
        <end position="324"/>
    </location>
</feature>
<organism evidence="3 4">
    <name type="scientific">Ostreococcus lucimarinus (strain CCE9901)</name>
    <dbReference type="NCBI Taxonomy" id="436017"/>
    <lineage>
        <taxon>Eukaryota</taxon>
        <taxon>Viridiplantae</taxon>
        <taxon>Chlorophyta</taxon>
        <taxon>Mamiellophyceae</taxon>
        <taxon>Mamiellales</taxon>
        <taxon>Bathycoccaceae</taxon>
        <taxon>Ostreococcus</taxon>
    </lineage>
</organism>
<name>A4RYH7_OSTLU</name>
<protein>
    <recommendedName>
        <fullName evidence="2">DUF4042 domain-containing protein</fullName>
    </recommendedName>
</protein>
<dbReference type="InterPro" id="IPR025283">
    <property type="entry name" value="DUF4042"/>
</dbReference>
<gene>
    <name evidence="3" type="ORF">OSTLU_15675</name>
</gene>
<dbReference type="Proteomes" id="UP000001568">
    <property type="component" value="Chromosome 6"/>
</dbReference>
<proteinExistence type="predicted"/>
<dbReference type="RefSeq" id="XP_001418392.1">
    <property type="nucleotide sequence ID" value="XM_001418355.1"/>
</dbReference>
<evidence type="ECO:0000313" key="3">
    <source>
        <dbReference type="EMBL" id="ABO96685.1"/>
    </source>
</evidence>
<accession>A4RYH7</accession>
<dbReference type="AlphaFoldDB" id="A4RYH7"/>
<dbReference type="InterPro" id="IPR016024">
    <property type="entry name" value="ARM-type_fold"/>
</dbReference>
<dbReference type="HOGENOM" id="CLU_335062_0_0_1"/>
<dbReference type="EMBL" id="CP000586">
    <property type="protein sequence ID" value="ABO96685.1"/>
    <property type="molecule type" value="Genomic_DNA"/>
</dbReference>
<dbReference type="Gramene" id="ABO96685">
    <property type="protein sequence ID" value="ABO96685"/>
    <property type="gene ID" value="OSTLU_15675"/>
</dbReference>
<keyword evidence="4" id="KW-1185">Reference proteome</keyword>
<dbReference type="InterPro" id="IPR011989">
    <property type="entry name" value="ARM-like"/>
</dbReference>
<dbReference type="Pfam" id="PF13251">
    <property type="entry name" value="DUF4042"/>
    <property type="match status" value="1"/>
</dbReference>